<reference evidence="1 2" key="1">
    <citation type="journal article" date="2012" name="J. Bacteriol.">
        <title>Genome Sequence of the Antarctic Psychrophile Bacterium Planococcus antarcticus DSM 14505.</title>
        <authorList>
            <person name="Margolles A."/>
            <person name="Gueimonde M."/>
            <person name="Sanchez B."/>
        </authorList>
    </citation>
    <scope>NUCLEOTIDE SEQUENCE [LARGE SCALE GENOMIC DNA]</scope>
    <source>
        <strain evidence="1 2">DSM 14505</strain>
    </source>
</reference>
<comment type="caution">
    <text evidence="1">The sequence shown here is derived from an EMBL/GenBank/DDBJ whole genome shotgun (WGS) entry which is preliminary data.</text>
</comment>
<sequence>VELKKQLFQLNEVGKRRNRSRRTLWAHRMWVMQLARQDVAMQEHIFALRRRTLFLLSILE</sequence>
<evidence type="ECO:0000313" key="2">
    <source>
        <dbReference type="Proteomes" id="UP000004725"/>
    </source>
</evidence>
<accession>A0AA87LPY6</accession>
<dbReference type="EMBL" id="AJYB01000044">
    <property type="protein sequence ID" value="EIM05983.1"/>
    <property type="molecule type" value="Genomic_DNA"/>
</dbReference>
<organism evidence="1 2">
    <name type="scientific">Planococcus antarcticus DSM 14505</name>
    <dbReference type="NCBI Taxonomy" id="1185653"/>
    <lineage>
        <taxon>Bacteria</taxon>
        <taxon>Bacillati</taxon>
        <taxon>Bacillota</taxon>
        <taxon>Bacilli</taxon>
        <taxon>Bacillales</taxon>
        <taxon>Caryophanaceae</taxon>
        <taxon>Planococcus</taxon>
    </lineage>
</organism>
<proteinExistence type="predicted"/>
<dbReference type="RefSeq" id="WP_006830682.1">
    <property type="nucleotide sequence ID" value="NZ_AJYB01000044.1"/>
</dbReference>
<name>A0AA87LPY6_9BACL</name>
<dbReference type="Proteomes" id="UP000004725">
    <property type="component" value="Unassembled WGS sequence"/>
</dbReference>
<protein>
    <submittedName>
        <fullName evidence="1">Uncharacterized protein</fullName>
    </submittedName>
</protein>
<evidence type="ECO:0000313" key="1">
    <source>
        <dbReference type="EMBL" id="EIM05983.1"/>
    </source>
</evidence>
<gene>
    <name evidence="1" type="ORF">A1A1_13602</name>
</gene>
<dbReference type="AlphaFoldDB" id="A0AA87LPY6"/>
<feature type="non-terminal residue" evidence="1">
    <location>
        <position position="1"/>
    </location>
</feature>